<keyword evidence="2" id="KW-0808">Transferase</keyword>
<protein>
    <submittedName>
        <fullName evidence="2">Putative glycosyltransferase</fullName>
    </submittedName>
</protein>
<gene>
    <name evidence="2" type="ORF">MM415B00972_0017</name>
</gene>
<reference evidence="2" key="1">
    <citation type="submission" date="2020-03" db="EMBL/GenBank/DDBJ databases">
        <title>The deep terrestrial virosphere.</title>
        <authorList>
            <person name="Holmfeldt K."/>
            <person name="Nilsson E."/>
            <person name="Simone D."/>
            <person name="Lopez-Fernandez M."/>
            <person name="Wu X."/>
            <person name="de Brujin I."/>
            <person name="Lundin D."/>
            <person name="Andersson A."/>
            <person name="Bertilsson S."/>
            <person name="Dopson M."/>
        </authorList>
    </citation>
    <scope>NUCLEOTIDE SEQUENCE</scope>
    <source>
        <strain evidence="2">MM415B00972</strain>
    </source>
</reference>
<dbReference type="AlphaFoldDB" id="A0A6M3IUS5"/>
<sequence>MTWMVKRAVTTFISASKHLRDHSKFLWKDKTNPGWNIISNTIKSQVLASRESVRQELGIPDDEVVFLCMGDLVERKGFYRAIDSLAQVSDIGVPRSLLIVGEGSEEQLLRDRAKNKKKGVYRIISDLAPSIHPYSIINVCDVLVVPSVGEEDWPNIMLIAMMYGKPIIASNILGFHEMVEHDYNGYLANTEQGFSSMMTLLLDRDLRVAIGQRAQARYEQKYRIDKIMGKYLELWNG</sequence>
<name>A0A6M3IUS5_9ZZZZ</name>
<dbReference type="CDD" id="cd03801">
    <property type="entry name" value="GT4_PimA-like"/>
    <property type="match status" value="1"/>
</dbReference>
<dbReference type="Gene3D" id="3.40.50.2000">
    <property type="entry name" value="Glycogen Phosphorylase B"/>
    <property type="match status" value="2"/>
</dbReference>
<dbReference type="SUPFAM" id="SSF53756">
    <property type="entry name" value="UDP-Glycosyltransferase/glycogen phosphorylase"/>
    <property type="match status" value="1"/>
</dbReference>
<accession>A0A6M3IUS5</accession>
<dbReference type="GO" id="GO:0016757">
    <property type="term" value="F:glycosyltransferase activity"/>
    <property type="evidence" value="ECO:0007669"/>
    <property type="project" value="InterPro"/>
</dbReference>
<dbReference type="EMBL" id="MT141434">
    <property type="protein sequence ID" value="QJA61220.1"/>
    <property type="molecule type" value="Genomic_DNA"/>
</dbReference>
<evidence type="ECO:0000313" key="2">
    <source>
        <dbReference type="EMBL" id="QJA61220.1"/>
    </source>
</evidence>
<feature type="domain" description="Glycosyl transferase family 1" evidence="1">
    <location>
        <begin position="50"/>
        <end position="216"/>
    </location>
</feature>
<dbReference type="PANTHER" id="PTHR12526:SF627">
    <property type="entry name" value="D-RHAMNOSYLTRANSFERASE WBPZ"/>
    <property type="match status" value="1"/>
</dbReference>
<organism evidence="2">
    <name type="scientific">viral metagenome</name>
    <dbReference type="NCBI Taxonomy" id="1070528"/>
    <lineage>
        <taxon>unclassified sequences</taxon>
        <taxon>metagenomes</taxon>
        <taxon>organismal metagenomes</taxon>
    </lineage>
</organism>
<dbReference type="PANTHER" id="PTHR12526">
    <property type="entry name" value="GLYCOSYLTRANSFERASE"/>
    <property type="match status" value="1"/>
</dbReference>
<dbReference type="Pfam" id="PF00534">
    <property type="entry name" value="Glycos_transf_1"/>
    <property type="match status" value="1"/>
</dbReference>
<evidence type="ECO:0000259" key="1">
    <source>
        <dbReference type="Pfam" id="PF00534"/>
    </source>
</evidence>
<dbReference type="InterPro" id="IPR001296">
    <property type="entry name" value="Glyco_trans_1"/>
</dbReference>
<proteinExistence type="predicted"/>